<dbReference type="GO" id="GO:0005634">
    <property type="term" value="C:nucleus"/>
    <property type="evidence" value="ECO:0007669"/>
    <property type="project" value="TreeGrafter"/>
</dbReference>
<dbReference type="GO" id="GO:0051082">
    <property type="term" value="F:unfolded protein binding"/>
    <property type="evidence" value="ECO:0007669"/>
    <property type="project" value="TreeGrafter"/>
</dbReference>
<accession>A0A2P2I338</accession>
<evidence type="ECO:0000256" key="1">
    <source>
        <dbReference type="PIRSR" id="PIRSR036514-1"/>
    </source>
</evidence>
<evidence type="ECO:0000313" key="7">
    <source>
        <dbReference type="EMBL" id="LAC22280.1"/>
    </source>
</evidence>
<reference evidence="6" key="2">
    <citation type="journal article" date="2018" name="Biosci. Biotechnol. Biochem.">
        <title>Polysaccharide hydrolase of the hadal zone amphipods Hirondellea gigas.</title>
        <authorList>
            <person name="Kobayashi H."/>
            <person name="Nagahama T."/>
            <person name="Arai W."/>
            <person name="Sasagawa Y."/>
            <person name="Umeda M."/>
            <person name="Hayashi T."/>
            <person name="Nikaido I."/>
            <person name="Watanabe H."/>
            <person name="Oguri K."/>
            <person name="Kitazato H."/>
            <person name="Fujioka K."/>
            <person name="Kido Y."/>
            <person name="Takami H."/>
        </authorList>
    </citation>
    <scope>NUCLEOTIDE SEQUENCE</scope>
    <source>
        <tissue evidence="6">Whole body</tissue>
    </source>
</reference>
<evidence type="ECO:0000256" key="3">
    <source>
        <dbReference type="RuleBase" id="RU003616"/>
    </source>
</evidence>
<feature type="domain" description="SHSP" evidence="5">
    <location>
        <begin position="77"/>
        <end position="184"/>
    </location>
</feature>
<reference evidence="7" key="1">
    <citation type="submission" date="2017-11" db="EMBL/GenBank/DDBJ databases">
        <title>The sensing device of the deep-sea amphipod.</title>
        <authorList>
            <person name="Kobayashi H."/>
            <person name="Nagahama T."/>
            <person name="Arai W."/>
            <person name="Sasagawa Y."/>
            <person name="Umeda M."/>
            <person name="Hayashi T."/>
            <person name="Nikaido I."/>
            <person name="Watanabe H."/>
            <person name="Oguri K."/>
            <person name="Kitazato H."/>
            <person name="Fujioka K."/>
            <person name="Kido Y."/>
            <person name="Takami H."/>
        </authorList>
    </citation>
    <scope>NUCLEOTIDE SEQUENCE</scope>
    <source>
        <tissue evidence="7">Whole body</tissue>
    </source>
</reference>
<dbReference type="Gene3D" id="2.60.40.790">
    <property type="match status" value="1"/>
</dbReference>
<keyword evidence="6" id="KW-0346">Stress response</keyword>
<dbReference type="GO" id="GO:0009408">
    <property type="term" value="P:response to heat"/>
    <property type="evidence" value="ECO:0007669"/>
    <property type="project" value="UniProtKB-ARBA"/>
</dbReference>
<feature type="coiled-coil region" evidence="4">
    <location>
        <begin position="25"/>
        <end position="52"/>
    </location>
</feature>
<evidence type="ECO:0000313" key="6">
    <source>
        <dbReference type="EMBL" id="LAB68419.1"/>
    </source>
</evidence>
<proteinExistence type="evidence at transcript level"/>
<dbReference type="InterPro" id="IPR008978">
    <property type="entry name" value="HSP20-like_chaperone"/>
</dbReference>
<evidence type="ECO:0000256" key="4">
    <source>
        <dbReference type="SAM" id="Coils"/>
    </source>
</evidence>
<dbReference type="InterPro" id="IPR001436">
    <property type="entry name" value="Alpha-crystallin/sHSP_animal"/>
</dbReference>
<dbReference type="PANTHER" id="PTHR45640:SF26">
    <property type="entry name" value="RE23625P"/>
    <property type="match status" value="1"/>
</dbReference>
<name>A0A2P2I338_9CRUS</name>
<dbReference type="GO" id="GO:0042026">
    <property type="term" value="P:protein refolding"/>
    <property type="evidence" value="ECO:0007669"/>
    <property type="project" value="TreeGrafter"/>
</dbReference>
<dbReference type="Pfam" id="PF00011">
    <property type="entry name" value="HSP20"/>
    <property type="match status" value="1"/>
</dbReference>
<sequence length="184" mass="21063">MEGFTHIPVRLGDFSVIDEEFNSIRGRFDAEMKKMEDEMSKFRNELMNRESNFFGQSMLTSSSQQDGQQKQQAAGASWLDGMNSPLIQNDGDCKHLKLRFDVSQYRPDEIVVKTVDNKLLVHAKHEEKTESRSVYREYNREFLLPKGTNPEAIRSSLSKDGVLTVEAPLPTLHQGETKIPIKQN</sequence>
<dbReference type="PANTHER" id="PTHR45640">
    <property type="entry name" value="HEAT SHOCK PROTEIN HSP-12.2-RELATED"/>
    <property type="match status" value="1"/>
</dbReference>
<dbReference type="GO" id="GO:0046872">
    <property type="term" value="F:metal ion binding"/>
    <property type="evidence" value="ECO:0007669"/>
    <property type="project" value="UniProtKB-KW"/>
</dbReference>
<evidence type="ECO:0000259" key="5">
    <source>
        <dbReference type="PROSITE" id="PS01031"/>
    </source>
</evidence>
<comment type="similarity">
    <text evidence="2 3">Belongs to the small heat shock protein (HSP20) family.</text>
</comment>
<feature type="binding site" evidence="1">
    <location>
        <position position="127"/>
    </location>
    <ligand>
        <name>Zn(2+)</name>
        <dbReference type="ChEBI" id="CHEBI:29105"/>
        <label>1</label>
    </ligand>
</feature>
<organism evidence="6">
    <name type="scientific">Hirondellea gigas</name>
    <dbReference type="NCBI Taxonomy" id="1518452"/>
    <lineage>
        <taxon>Eukaryota</taxon>
        <taxon>Metazoa</taxon>
        <taxon>Ecdysozoa</taxon>
        <taxon>Arthropoda</taxon>
        <taxon>Crustacea</taxon>
        <taxon>Multicrustacea</taxon>
        <taxon>Malacostraca</taxon>
        <taxon>Eumalacostraca</taxon>
        <taxon>Peracarida</taxon>
        <taxon>Amphipoda</taxon>
        <taxon>Amphilochidea</taxon>
        <taxon>Lysianassida</taxon>
        <taxon>Lysianassidira</taxon>
        <taxon>Lysianassoidea</taxon>
        <taxon>Lysianassidae</taxon>
        <taxon>Hirondellea</taxon>
    </lineage>
</organism>
<evidence type="ECO:0000256" key="2">
    <source>
        <dbReference type="PROSITE-ProRule" id="PRU00285"/>
    </source>
</evidence>
<dbReference type="InterPro" id="IPR002068">
    <property type="entry name" value="A-crystallin/Hsp20_dom"/>
</dbReference>
<dbReference type="AlphaFoldDB" id="A0A2P2I338"/>
<protein>
    <submittedName>
        <fullName evidence="6">Heat shock protein 27-like</fullName>
    </submittedName>
</protein>
<keyword evidence="1" id="KW-0479">Metal-binding</keyword>
<dbReference type="GO" id="GO:0005737">
    <property type="term" value="C:cytoplasm"/>
    <property type="evidence" value="ECO:0007669"/>
    <property type="project" value="TreeGrafter"/>
</dbReference>
<dbReference type="PROSITE" id="PS01031">
    <property type="entry name" value="SHSP"/>
    <property type="match status" value="1"/>
</dbReference>
<feature type="binding site" evidence="1">
    <location>
        <position position="125"/>
    </location>
    <ligand>
        <name>Zn(2+)</name>
        <dbReference type="ChEBI" id="CHEBI:29105"/>
        <label>1</label>
    </ligand>
</feature>
<keyword evidence="4" id="KW-0175">Coiled coil</keyword>
<dbReference type="CDD" id="cd06526">
    <property type="entry name" value="metazoan_ACD"/>
    <property type="match status" value="1"/>
</dbReference>
<keyword evidence="1" id="KW-0862">Zinc</keyword>
<dbReference type="EMBL" id="IACF01002777">
    <property type="protein sequence ID" value="LAB68419.1"/>
    <property type="molecule type" value="mRNA"/>
</dbReference>
<dbReference type="EMBL" id="IACT01003027">
    <property type="protein sequence ID" value="LAC22280.1"/>
    <property type="molecule type" value="mRNA"/>
</dbReference>
<dbReference type="SUPFAM" id="SSF49764">
    <property type="entry name" value="HSP20-like chaperones"/>
    <property type="match status" value="1"/>
</dbReference>
<dbReference type="PRINTS" id="PR00299">
    <property type="entry name" value="ACRYSTALLIN"/>
</dbReference>